<protein>
    <submittedName>
        <fullName evidence="1">Uncharacterized protein</fullName>
    </submittedName>
</protein>
<accession>A0A0C2NF58</accession>
<dbReference type="AlphaFoldDB" id="A0A0C2NF58"/>
<organism evidence="1 2">
    <name type="scientific">Thelohanellus kitauei</name>
    <name type="common">Myxosporean</name>
    <dbReference type="NCBI Taxonomy" id="669202"/>
    <lineage>
        <taxon>Eukaryota</taxon>
        <taxon>Metazoa</taxon>
        <taxon>Cnidaria</taxon>
        <taxon>Myxozoa</taxon>
        <taxon>Myxosporea</taxon>
        <taxon>Bivalvulida</taxon>
        <taxon>Platysporina</taxon>
        <taxon>Myxobolidae</taxon>
        <taxon>Thelohanellus</taxon>
    </lineage>
</organism>
<keyword evidence="2" id="KW-1185">Reference proteome</keyword>
<name>A0A0C2NF58_THEKT</name>
<dbReference type="Proteomes" id="UP000031668">
    <property type="component" value="Unassembled WGS sequence"/>
</dbReference>
<gene>
    <name evidence="1" type="ORF">RF11_04649</name>
</gene>
<sequence length="113" mass="12982">MQVDALQKCHLETDSRMSTIYQHRWTNKKTIFSKPLVLLSDLERPALPHIEGCSESDAFSKCYDETIEHAFGIYEKMINDQMNASYRCINAAKGDETIKSRPEAVPFQIQTLL</sequence>
<evidence type="ECO:0000313" key="1">
    <source>
        <dbReference type="EMBL" id="KII75000.1"/>
    </source>
</evidence>
<proteinExistence type="predicted"/>
<reference evidence="1 2" key="1">
    <citation type="journal article" date="2014" name="Genome Biol. Evol.">
        <title>The genome of the myxosporean Thelohanellus kitauei shows adaptations to nutrient acquisition within its fish host.</title>
        <authorList>
            <person name="Yang Y."/>
            <person name="Xiong J."/>
            <person name="Zhou Z."/>
            <person name="Huo F."/>
            <person name="Miao W."/>
            <person name="Ran C."/>
            <person name="Liu Y."/>
            <person name="Zhang J."/>
            <person name="Feng J."/>
            <person name="Wang M."/>
            <person name="Wang M."/>
            <person name="Wang L."/>
            <person name="Yao B."/>
        </authorList>
    </citation>
    <scope>NUCLEOTIDE SEQUENCE [LARGE SCALE GENOMIC DNA]</scope>
    <source>
        <strain evidence="1">Wuqing</strain>
    </source>
</reference>
<comment type="caution">
    <text evidence="1">The sequence shown here is derived from an EMBL/GenBank/DDBJ whole genome shotgun (WGS) entry which is preliminary data.</text>
</comment>
<evidence type="ECO:0000313" key="2">
    <source>
        <dbReference type="Proteomes" id="UP000031668"/>
    </source>
</evidence>
<dbReference type="EMBL" id="JWZT01000088">
    <property type="protein sequence ID" value="KII75000.1"/>
    <property type="molecule type" value="Genomic_DNA"/>
</dbReference>